<feature type="compositionally biased region" description="Low complexity" evidence="2">
    <location>
        <begin position="317"/>
        <end position="335"/>
    </location>
</feature>
<keyword evidence="5" id="KW-1185">Reference proteome</keyword>
<dbReference type="PROSITE" id="PS51379">
    <property type="entry name" value="4FE4S_FER_2"/>
    <property type="match status" value="1"/>
</dbReference>
<feature type="domain" description="4Fe-4S ferredoxin-type" evidence="3">
    <location>
        <begin position="17"/>
        <end position="46"/>
    </location>
</feature>
<dbReference type="InterPro" id="IPR017896">
    <property type="entry name" value="4Fe4S_Fe-S-bd"/>
</dbReference>
<organism evidence="4 5">
    <name type="scientific">Mytilus coruscus</name>
    <name type="common">Sea mussel</name>
    <dbReference type="NCBI Taxonomy" id="42192"/>
    <lineage>
        <taxon>Eukaryota</taxon>
        <taxon>Metazoa</taxon>
        <taxon>Spiralia</taxon>
        <taxon>Lophotrochozoa</taxon>
        <taxon>Mollusca</taxon>
        <taxon>Bivalvia</taxon>
        <taxon>Autobranchia</taxon>
        <taxon>Pteriomorphia</taxon>
        <taxon>Mytilida</taxon>
        <taxon>Mytiloidea</taxon>
        <taxon>Mytilidae</taxon>
        <taxon>Mytilinae</taxon>
        <taxon>Mytilus</taxon>
    </lineage>
</organism>
<keyword evidence="1" id="KW-0175">Coiled coil</keyword>
<evidence type="ECO:0000256" key="2">
    <source>
        <dbReference type="SAM" id="MobiDB-lite"/>
    </source>
</evidence>
<dbReference type="AlphaFoldDB" id="A0A6J8CQA7"/>
<accession>A0A6J8CQA7</accession>
<evidence type="ECO:0000256" key="1">
    <source>
        <dbReference type="SAM" id="Coils"/>
    </source>
</evidence>
<sequence>MRQYVANVRKMCTHEPYTVTKDNTGCAGCSSCTKPCHISCTSYDGHEYICSSCEIDIDISDETITLKIKVLEKDQSTQIKEPYPCSVNPIETAAKDNSINSSSMKNIVDKSLEISSLSSVVQNVQKERVHVVAEGNNAQPSESEPDIPKKTKEIKMSEIRQREQKLKKREEELKIREQLNEEMQNERVWLQSYVNKLEMRINELEKSNKILQKKCDINAHNDDNCDNLAQQTPNFNSYQQGSTNKHIEQAVTKLHEKVSGFILQQMNTQFDKIISQFTENTSSPPNNIGNNPRVQEPTIYKERAEVGNNTSLRSHMTNNTTTNSTAKPTTLPPLTARQNCDQPQVCQQSKRVETPIHIPATPALGQPIFYKDKVPIATNQSRYNVHMNVAPQISPNINDIHYNSLRHGMQRQGYPAAPKYIQNSSNYPVQQNHFLWARPNQL</sequence>
<evidence type="ECO:0000313" key="5">
    <source>
        <dbReference type="Proteomes" id="UP000507470"/>
    </source>
</evidence>
<protein>
    <recommendedName>
        <fullName evidence="3">4Fe-4S ferredoxin-type domain-containing protein</fullName>
    </recommendedName>
</protein>
<feature type="region of interest" description="Disordered" evidence="2">
    <location>
        <begin position="312"/>
        <end position="339"/>
    </location>
</feature>
<feature type="coiled-coil region" evidence="1">
    <location>
        <begin position="149"/>
        <end position="214"/>
    </location>
</feature>
<evidence type="ECO:0000313" key="4">
    <source>
        <dbReference type="EMBL" id="CAC5397589.1"/>
    </source>
</evidence>
<proteinExistence type="predicted"/>
<dbReference type="Proteomes" id="UP000507470">
    <property type="component" value="Unassembled WGS sequence"/>
</dbReference>
<gene>
    <name evidence="4" type="ORF">MCOR_32015</name>
</gene>
<name>A0A6J8CQA7_MYTCO</name>
<reference evidence="4 5" key="1">
    <citation type="submission" date="2020-06" db="EMBL/GenBank/DDBJ databases">
        <authorList>
            <person name="Li R."/>
            <person name="Bekaert M."/>
        </authorList>
    </citation>
    <scope>NUCLEOTIDE SEQUENCE [LARGE SCALE GENOMIC DNA]</scope>
    <source>
        <strain evidence="5">wild</strain>
    </source>
</reference>
<dbReference type="EMBL" id="CACVKT020005694">
    <property type="protein sequence ID" value="CAC5397589.1"/>
    <property type="molecule type" value="Genomic_DNA"/>
</dbReference>
<evidence type="ECO:0000259" key="3">
    <source>
        <dbReference type="PROSITE" id="PS51379"/>
    </source>
</evidence>
<dbReference type="OrthoDB" id="10379047at2759"/>